<organism evidence="1 2">
    <name type="scientific">Tetranychus urticae</name>
    <name type="common">Two-spotted spider mite</name>
    <dbReference type="NCBI Taxonomy" id="32264"/>
    <lineage>
        <taxon>Eukaryota</taxon>
        <taxon>Metazoa</taxon>
        <taxon>Ecdysozoa</taxon>
        <taxon>Arthropoda</taxon>
        <taxon>Chelicerata</taxon>
        <taxon>Arachnida</taxon>
        <taxon>Acari</taxon>
        <taxon>Acariformes</taxon>
        <taxon>Trombidiformes</taxon>
        <taxon>Prostigmata</taxon>
        <taxon>Eleutherengona</taxon>
        <taxon>Raphignathae</taxon>
        <taxon>Tetranychoidea</taxon>
        <taxon>Tetranychidae</taxon>
        <taxon>Tetranychus</taxon>
    </lineage>
</organism>
<accession>T1KAJ3</accession>
<protein>
    <submittedName>
        <fullName evidence="1">Uncharacterized protein</fullName>
    </submittedName>
</protein>
<evidence type="ECO:0000313" key="1">
    <source>
        <dbReference type="EnsemblMetazoa" id="tetur08g00590.1"/>
    </source>
</evidence>
<reference evidence="2" key="1">
    <citation type="submission" date="2011-08" db="EMBL/GenBank/DDBJ databases">
        <authorList>
            <person name="Rombauts S."/>
        </authorList>
    </citation>
    <scope>NUCLEOTIDE SEQUENCE</scope>
    <source>
        <strain evidence="2">London</strain>
    </source>
</reference>
<evidence type="ECO:0000313" key="2">
    <source>
        <dbReference type="Proteomes" id="UP000015104"/>
    </source>
</evidence>
<dbReference type="Proteomes" id="UP000015104">
    <property type="component" value="Unassembled WGS sequence"/>
</dbReference>
<dbReference type="EMBL" id="CAEY01001940">
    <property type="status" value="NOT_ANNOTATED_CDS"/>
    <property type="molecule type" value="Genomic_DNA"/>
</dbReference>
<keyword evidence="2" id="KW-1185">Reference proteome</keyword>
<dbReference type="EnsemblMetazoa" id="tetur08g00590.1">
    <property type="protein sequence ID" value="tetur08g00590.1"/>
    <property type="gene ID" value="tetur08g00590"/>
</dbReference>
<sequence length="32" mass="3883">MDSIVLNLEFYHHRCLLFIGKCLTHTKDYWNA</sequence>
<name>T1KAJ3_TETUR</name>
<reference evidence="1" key="2">
    <citation type="submission" date="2015-06" db="UniProtKB">
        <authorList>
            <consortium name="EnsemblMetazoa"/>
        </authorList>
    </citation>
    <scope>IDENTIFICATION</scope>
</reference>
<dbReference type="HOGENOM" id="CLU_3392799_0_0_1"/>
<proteinExistence type="predicted"/>
<dbReference type="AlphaFoldDB" id="T1KAJ3"/>